<evidence type="ECO:0000313" key="1">
    <source>
        <dbReference type="EMBL" id="KAI3701991.1"/>
    </source>
</evidence>
<evidence type="ECO:0000313" key="2">
    <source>
        <dbReference type="Proteomes" id="UP001055879"/>
    </source>
</evidence>
<reference evidence="1 2" key="2">
    <citation type="journal article" date="2022" name="Mol. Ecol. Resour.">
        <title>The genomes of chicory, endive, great burdock and yacon provide insights into Asteraceae paleo-polyploidization history and plant inulin production.</title>
        <authorList>
            <person name="Fan W."/>
            <person name="Wang S."/>
            <person name="Wang H."/>
            <person name="Wang A."/>
            <person name="Jiang F."/>
            <person name="Liu H."/>
            <person name="Zhao H."/>
            <person name="Xu D."/>
            <person name="Zhang Y."/>
        </authorList>
    </citation>
    <scope>NUCLEOTIDE SEQUENCE [LARGE SCALE GENOMIC DNA]</scope>
    <source>
        <strain evidence="2">cv. Niubang</strain>
    </source>
</reference>
<dbReference type="EMBL" id="CM042055">
    <property type="protein sequence ID" value="KAI3701991.1"/>
    <property type="molecule type" value="Genomic_DNA"/>
</dbReference>
<sequence>MILDWQILLSMGVFLMDSQIQNRKIVVNKISSTSSIVDLSKSCDRFEILHSDTIVNPSTPSTRIEISLTAENNPDFAIDSSKQASRSRLSINSEDVDSISDTVMEEVHGNSTSFVNSFISLMLIAKFLPVLFLLYVHLFDSRHRFNHM</sequence>
<organism evidence="1 2">
    <name type="scientific">Arctium lappa</name>
    <name type="common">Greater burdock</name>
    <name type="synonym">Lappa major</name>
    <dbReference type="NCBI Taxonomy" id="4217"/>
    <lineage>
        <taxon>Eukaryota</taxon>
        <taxon>Viridiplantae</taxon>
        <taxon>Streptophyta</taxon>
        <taxon>Embryophyta</taxon>
        <taxon>Tracheophyta</taxon>
        <taxon>Spermatophyta</taxon>
        <taxon>Magnoliopsida</taxon>
        <taxon>eudicotyledons</taxon>
        <taxon>Gunneridae</taxon>
        <taxon>Pentapetalae</taxon>
        <taxon>asterids</taxon>
        <taxon>campanulids</taxon>
        <taxon>Asterales</taxon>
        <taxon>Asteraceae</taxon>
        <taxon>Carduoideae</taxon>
        <taxon>Cardueae</taxon>
        <taxon>Arctiinae</taxon>
        <taxon>Arctium</taxon>
    </lineage>
</organism>
<proteinExistence type="predicted"/>
<accession>A0ACB8ZW92</accession>
<name>A0ACB8ZW92_ARCLA</name>
<reference evidence="2" key="1">
    <citation type="journal article" date="2022" name="Mol. Ecol. Resour.">
        <title>The genomes of chicory, endive, great burdock and yacon provide insights into Asteraceae palaeo-polyploidization history and plant inulin production.</title>
        <authorList>
            <person name="Fan W."/>
            <person name="Wang S."/>
            <person name="Wang H."/>
            <person name="Wang A."/>
            <person name="Jiang F."/>
            <person name="Liu H."/>
            <person name="Zhao H."/>
            <person name="Xu D."/>
            <person name="Zhang Y."/>
        </authorList>
    </citation>
    <scope>NUCLEOTIDE SEQUENCE [LARGE SCALE GENOMIC DNA]</scope>
    <source>
        <strain evidence="2">cv. Niubang</strain>
    </source>
</reference>
<keyword evidence="2" id="KW-1185">Reference proteome</keyword>
<comment type="caution">
    <text evidence="1">The sequence shown here is derived from an EMBL/GenBank/DDBJ whole genome shotgun (WGS) entry which is preliminary data.</text>
</comment>
<protein>
    <submittedName>
        <fullName evidence="1">Uncharacterized protein</fullName>
    </submittedName>
</protein>
<dbReference type="Proteomes" id="UP001055879">
    <property type="component" value="Linkage Group LG09"/>
</dbReference>
<gene>
    <name evidence="1" type="ORF">L6452_27543</name>
</gene>